<dbReference type="OMA" id="DQITERR"/>
<dbReference type="EMBL" id="HE573025">
    <property type="protein sequence ID" value="CCC50629.1"/>
    <property type="molecule type" value="Genomic_DNA"/>
</dbReference>
<gene>
    <name evidence="3" type="ORF">TVY486_0904500</name>
</gene>
<reference evidence="3" key="1">
    <citation type="journal article" date="2012" name="Proc. Natl. Acad. Sci. U.S.A.">
        <title>Antigenic diversity is generated by distinct evolutionary mechanisms in African trypanosome species.</title>
        <authorList>
            <person name="Jackson A.P."/>
            <person name="Berry A."/>
            <person name="Aslett M."/>
            <person name="Allison H.C."/>
            <person name="Burton P."/>
            <person name="Vavrova-Anderson J."/>
            <person name="Brown R."/>
            <person name="Browne H."/>
            <person name="Corton N."/>
            <person name="Hauser H."/>
            <person name="Gamble J."/>
            <person name="Gilderthorp R."/>
            <person name="Marcello L."/>
            <person name="McQuillan J."/>
            <person name="Otto T.D."/>
            <person name="Quail M.A."/>
            <person name="Sanders M.J."/>
            <person name="van Tonder A."/>
            <person name="Ginger M.L."/>
            <person name="Field M.C."/>
            <person name="Barry J.D."/>
            <person name="Hertz-Fowler C."/>
            <person name="Berriman M."/>
        </authorList>
    </citation>
    <scope>NUCLEOTIDE SEQUENCE</scope>
    <source>
        <strain evidence="3">Y486</strain>
    </source>
</reference>
<keyword evidence="2" id="KW-0472">Membrane</keyword>
<keyword evidence="2" id="KW-0812">Transmembrane</keyword>
<evidence type="ECO:0000256" key="2">
    <source>
        <dbReference type="SAM" id="Phobius"/>
    </source>
</evidence>
<evidence type="ECO:0000256" key="1">
    <source>
        <dbReference type="SAM" id="MobiDB-lite"/>
    </source>
</evidence>
<sequence>MMRTSRAFFFALVTGHSSTSVSQKREENVKIPGPSIDELPPYTPSASEAPELLLPYEEPKPFVSAKRLRVFLSSMFVGATTVGGSYYLFSKSAGKFLYNGENGVCLQRITESNRLALQGAQNIVPEFTAPSHFEELQEKIRLHERELRKQREQVAQESVMLHNEIEFRLKMWWNMSLTHLQEAAESLSRLLERQRERTTLAHVKRELDARGYEVLKLRSGDANL</sequence>
<name>G0U2X5_TRYVY</name>
<dbReference type="VEuPathDB" id="TriTrypDB:TvY486_0904500"/>
<organism evidence="3">
    <name type="scientific">Trypanosoma vivax (strain Y486)</name>
    <dbReference type="NCBI Taxonomy" id="1055687"/>
    <lineage>
        <taxon>Eukaryota</taxon>
        <taxon>Discoba</taxon>
        <taxon>Euglenozoa</taxon>
        <taxon>Kinetoplastea</taxon>
        <taxon>Metakinetoplastina</taxon>
        <taxon>Trypanosomatida</taxon>
        <taxon>Trypanosomatidae</taxon>
        <taxon>Trypanosoma</taxon>
        <taxon>Duttonella</taxon>
    </lineage>
</organism>
<keyword evidence="2" id="KW-1133">Transmembrane helix</keyword>
<feature type="region of interest" description="Disordered" evidence="1">
    <location>
        <begin position="23"/>
        <end position="42"/>
    </location>
</feature>
<accession>G0U2X5</accession>
<evidence type="ECO:0008006" key="4">
    <source>
        <dbReference type="Google" id="ProtNLM"/>
    </source>
</evidence>
<proteinExistence type="predicted"/>
<feature type="transmembrane region" description="Helical" evidence="2">
    <location>
        <begin position="70"/>
        <end position="89"/>
    </location>
</feature>
<evidence type="ECO:0000313" key="3">
    <source>
        <dbReference type="EMBL" id="CCC50629.1"/>
    </source>
</evidence>
<protein>
    <recommendedName>
        <fullName evidence="4">Transmembrane protein</fullName>
    </recommendedName>
</protein>
<dbReference type="AlphaFoldDB" id="G0U2X5"/>